<sequence length="182" mass="19333" precursor="true">MHHRLTWMPAALLALPLAVAAQTTKPGLWEMTNKIGGNAKMDAAMAQMQQQMASMSPAQRKQMQDMLARQGMAMPGPAPGGGMSMKVCITPEMAARNEAPPVAEGDCQHEVVSRSAQAMKLRFTCAKPPSSGEGTVSFQGDSGYTTVMDVTTQVDGKPEKMRVEGQGRWLAAACGSVKPLGK</sequence>
<dbReference type="Pfam" id="PF12276">
    <property type="entry name" value="DUF3617"/>
    <property type="match status" value="1"/>
</dbReference>
<keyword evidence="3" id="KW-1185">Reference proteome</keyword>
<protein>
    <recommendedName>
        <fullName evidence="4">DUF3617 domain-containing protein</fullName>
    </recommendedName>
</protein>
<dbReference type="AlphaFoldDB" id="A0A1L1PST5"/>
<keyword evidence="1" id="KW-0732">Signal</keyword>
<gene>
    <name evidence="2" type="ORF">BN948_04427</name>
</gene>
<name>A0A1L1PST5_HYDIT</name>
<dbReference type="InterPro" id="IPR022061">
    <property type="entry name" value="DUF3617"/>
</dbReference>
<feature type="chain" id="PRO_5009681651" description="DUF3617 domain-containing protein" evidence="1">
    <location>
        <begin position="21"/>
        <end position="182"/>
    </location>
</feature>
<evidence type="ECO:0008006" key="4">
    <source>
        <dbReference type="Google" id="ProtNLM"/>
    </source>
</evidence>
<evidence type="ECO:0000313" key="2">
    <source>
        <dbReference type="EMBL" id="CDN89987.1"/>
    </source>
</evidence>
<organism evidence="2 3">
    <name type="scientific">Hydrogenophaga intermedia</name>
    <dbReference type="NCBI Taxonomy" id="65786"/>
    <lineage>
        <taxon>Bacteria</taxon>
        <taxon>Pseudomonadati</taxon>
        <taxon>Pseudomonadota</taxon>
        <taxon>Betaproteobacteria</taxon>
        <taxon>Burkholderiales</taxon>
        <taxon>Comamonadaceae</taxon>
        <taxon>Hydrogenophaga</taxon>
    </lineage>
</organism>
<reference evidence="3" key="2">
    <citation type="submission" date="2014-11" db="EMBL/GenBank/DDBJ databases">
        <title>Draft genome sequence of Hydrogenophaga intermedia S1.</title>
        <authorList>
            <person name="Gan H.M."/>
            <person name="Chew T.H."/>
            <person name="Stolz A."/>
        </authorList>
    </citation>
    <scope>NUCLEOTIDE SEQUENCE [LARGE SCALE GENOMIC DNA]</scope>
    <source>
        <strain evidence="3">S1</strain>
    </source>
</reference>
<proteinExistence type="predicted"/>
<dbReference type="Proteomes" id="UP000028878">
    <property type="component" value="Unassembled WGS sequence"/>
</dbReference>
<evidence type="ECO:0000256" key="1">
    <source>
        <dbReference type="SAM" id="SignalP"/>
    </source>
</evidence>
<dbReference type="RefSeq" id="WP_009519822.1">
    <property type="nucleotide sequence ID" value="NZ_CCAE010000060.1"/>
</dbReference>
<dbReference type="EMBL" id="CCAE010000060">
    <property type="protein sequence ID" value="CDN89987.1"/>
    <property type="molecule type" value="Genomic_DNA"/>
</dbReference>
<reference evidence="3" key="1">
    <citation type="submission" date="2014-02" db="EMBL/GenBank/DDBJ databases">
        <authorList>
            <person name="Gan H."/>
        </authorList>
    </citation>
    <scope>NUCLEOTIDE SEQUENCE [LARGE SCALE GENOMIC DNA]</scope>
    <source>
        <strain evidence="3">S1</strain>
    </source>
</reference>
<evidence type="ECO:0000313" key="3">
    <source>
        <dbReference type="Proteomes" id="UP000028878"/>
    </source>
</evidence>
<accession>A0A1L1PST5</accession>
<feature type="signal peptide" evidence="1">
    <location>
        <begin position="1"/>
        <end position="20"/>
    </location>
</feature>